<dbReference type="Proteomes" id="UP001614338">
    <property type="component" value="Unassembled WGS sequence"/>
</dbReference>
<evidence type="ECO:0000313" key="1">
    <source>
        <dbReference type="EMBL" id="MFI8748837.1"/>
    </source>
</evidence>
<evidence type="ECO:0000313" key="2">
    <source>
        <dbReference type="Proteomes" id="UP001614338"/>
    </source>
</evidence>
<accession>A0ABW8BRI0</accession>
<reference evidence="1 2" key="1">
    <citation type="submission" date="2024-10" db="EMBL/GenBank/DDBJ databases">
        <title>The Natural Products Discovery Center: Release of the First 8490 Sequenced Strains for Exploring Actinobacteria Biosynthetic Diversity.</title>
        <authorList>
            <person name="Kalkreuter E."/>
            <person name="Kautsar S.A."/>
            <person name="Yang D."/>
            <person name="Bader C.D."/>
            <person name="Teijaro C.N."/>
            <person name="Fluegel L."/>
            <person name="Davis C.M."/>
            <person name="Simpson J.R."/>
            <person name="Lauterbach L."/>
            <person name="Steele A.D."/>
            <person name="Gui C."/>
            <person name="Meng S."/>
            <person name="Li G."/>
            <person name="Viehrig K."/>
            <person name="Ye F."/>
            <person name="Su P."/>
            <person name="Kiefer A.F."/>
            <person name="Nichols A."/>
            <person name="Cepeda A.J."/>
            <person name="Yan W."/>
            <person name="Fan B."/>
            <person name="Jiang Y."/>
            <person name="Adhikari A."/>
            <person name="Zheng C.-J."/>
            <person name="Schuster L."/>
            <person name="Cowan T.M."/>
            <person name="Smanski M.J."/>
            <person name="Chevrette M.G."/>
            <person name="De Carvalho L.P.S."/>
            <person name="Shen B."/>
        </authorList>
    </citation>
    <scope>NUCLEOTIDE SEQUENCE [LARGE SCALE GENOMIC DNA]</scope>
    <source>
        <strain evidence="1 2">NPDC077409</strain>
    </source>
</reference>
<organism evidence="1 2">
    <name type="scientific">Vreelandella lionensis</name>
    <dbReference type="NCBI Taxonomy" id="1144478"/>
    <lineage>
        <taxon>Bacteria</taxon>
        <taxon>Pseudomonadati</taxon>
        <taxon>Pseudomonadota</taxon>
        <taxon>Gammaproteobacteria</taxon>
        <taxon>Oceanospirillales</taxon>
        <taxon>Halomonadaceae</taxon>
        <taxon>Vreelandella</taxon>
    </lineage>
</organism>
<dbReference type="RefSeq" id="WP_399841853.1">
    <property type="nucleotide sequence ID" value="NZ_JBITWC010000003.1"/>
</dbReference>
<protein>
    <submittedName>
        <fullName evidence="1">Uncharacterized protein</fullName>
    </submittedName>
</protein>
<name>A0ABW8BRI0_9GAMM</name>
<keyword evidence="2" id="KW-1185">Reference proteome</keyword>
<gene>
    <name evidence="1" type="ORF">ACIGG6_02360</name>
</gene>
<proteinExistence type="predicted"/>
<sequence>MLNTDPLNSRALGAAQPPAGGIDCIPIIKRLPGSVLNSSPLGTWALNGSGGTIVIGCDDGPQGALFDPLERVEVYLLLIGDLRVPMSSFQATMRREGKSFLQAIVPAGDTVLPLLEYGTMMQVQLGYYYPSVDEFDGLETIAQAPLEQIRSDEGPTRYTLTLSGYGDFPQADPRERALQGIQTRSTNQGVRRIRCNVDLLLRPDNYAIDGDGSVFRVDQIQYFVNDVSAAMEVIEVGNG</sequence>
<comment type="caution">
    <text evidence="1">The sequence shown here is derived from an EMBL/GenBank/DDBJ whole genome shotgun (WGS) entry which is preliminary data.</text>
</comment>
<dbReference type="EMBL" id="JBITWC010000003">
    <property type="protein sequence ID" value="MFI8748837.1"/>
    <property type="molecule type" value="Genomic_DNA"/>
</dbReference>